<sequence>MDDLDILEENAPLILCKLERIFPPAFFDIMIHLIIHLPKEAKLGGPVHPRWMFPFERYLGSLKKYVRNRARPEGSIAEGYIANECLTFMSKYLHGLETRFNRRERNYNFNIEKSGELLVFSLHVRPYGLVKSPNKLSQVELDIAHRFILNNCDEIEVYRIKHKEVLQRIHFENVESRHQDQCPICFKDHINQLHRKKSLDVSKNCGH</sequence>
<reference evidence="2 3" key="1">
    <citation type="submission" date="2024-11" db="EMBL/GenBank/DDBJ databases">
        <title>A near-complete genome assembly of Cinchona calisaya.</title>
        <authorList>
            <person name="Lian D.C."/>
            <person name="Zhao X.W."/>
            <person name="Wei L."/>
        </authorList>
    </citation>
    <scope>NUCLEOTIDE SEQUENCE [LARGE SCALE GENOMIC DNA]</scope>
    <source>
        <tissue evidence="2">Nenye</tissue>
    </source>
</reference>
<evidence type="ECO:0000259" key="1">
    <source>
        <dbReference type="Pfam" id="PF13960"/>
    </source>
</evidence>
<evidence type="ECO:0000313" key="2">
    <source>
        <dbReference type="EMBL" id="KAL3538399.1"/>
    </source>
</evidence>
<evidence type="ECO:0000313" key="3">
    <source>
        <dbReference type="Proteomes" id="UP001630127"/>
    </source>
</evidence>
<protein>
    <recommendedName>
        <fullName evidence="1">DUF4218 domain-containing protein</fullName>
    </recommendedName>
</protein>
<dbReference type="PANTHER" id="PTHR48258">
    <property type="entry name" value="DUF4218 DOMAIN-CONTAINING PROTEIN-RELATED"/>
    <property type="match status" value="1"/>
</dbReference>
<organism evidence="2 3">
    <name type="scientific">Cinchona calisaya</name>
    <dbReference type="NCBI Taxonomy" id="153742"/>
    <lineage>
        <taxon>Eukaryota</taxon>
        <taxon>Viridiplantae</taxon>
        <taxon>Streptophyta</taxon>
        <taxon>Embryophyta</taxon>
        <taxon>Tracheophyta</taxon>
        <taxon>Spermatophyta</taxon>
        <taxon>Magnoliopsida</taxon>
        <taxon>eudicotyledons</taxon>
        <taxon>Gunneridae</taxon>
        <taxon>Pentapetalae</taxon>
        <taxon>asterids</taxon>
        <taxon>lamiids</taxon>
        <taxon>Gentianales</taxon>
        <taxon>Rubiaceae</taxon>
        <taxon>Cinchonoideae</taxon>
        <taxon>Cinchoneae</taxon>
        <taxon>Cinchona</taxon>
    </lineage>
</organism>
<accession>A0ABD3B5M1</accession>
<feature type="domain" description="DUF4218" evidence="1">
    <location>
        <begin position="2"/>
        <end position="106"/>
    </location>
</feature>
<comment type="caution">
    <text evidence="2">The sequence shown here is derived from an EMBL/GenBank/DDBJ whole genome shotgun (WGS) entry which is preliminary data.</text>
</comment>
<gene>
    <name evidence="2" type="ORF">ACH5RR_001765</name>
</gene>
<name>A0ABD3B5M1_9GENT</name>
<dbReference type="AlphaFoldDB" id="A0ABD3B5M1"/>
<proteinExistence type="predicted"/>
<dbReference type="Pfam" id="PF13960">
    <property type="entry name" value="DUF4218"/>
    <property type="match status" value="1"/>
</dbReference>
<dbReference type="EMBL" id="JBJUIK010000001">
    <property type="protein sequence ID" value="KAL3538399.1"/>
    <property type="molecule type" value="Genomic_DNA"/>
</dbReference>
<dbReference type="Proteomes" id="UP001630127">
    <property type="component" value="Unassembled WGS sequence"/>
</dbReference>
<keyword evidence="3" id="KW-1185">Reference proteome</keyword>
<dbReference type="InterPro" id="IPR025452">
    <property type="entry name" value="DUF4218"/>
</dbReference>